<accession>A0A812EZM5</accession>
<comment type="cofactor">
    <cofactor evidence="5">
        <name>Mg(2+)</name>
        <dbReference type="ChEBI" id="CHEBI:18420"/>
    </cofactor>
</comment>
<keyword evidence="3 5" id="KW-0418">Kinase</keyword>
<comment type="caution">
    <text evidence="7">The sequence shown here is derived from an EMBL/GenBank/DDBJ whole genome shotgun (WGS) entry which is preliminary data.</text>
</comment>
<evidence type="ECO:0000256" key="2">
    <source>
        <dbReference type="ARBA" id="ARBA00022741"/>
    </source>
</evidence>
<keyword evidence="4 5" id="KW-0067">ATP-binding</keyword>
<dbReference type="GO" id="GO:0005524">
    <property type="term" value="F:ATP binding"/>
    <property type="evidence" value="ECO:0007669"/>
    <property type="project" value="UniProtKB-UniRule"/>
</dbReference>
<reference evidence="7" key="1">
    <citation type="submission" date="2021-02" db="EMBL/GenBank/DDBJ databases">
        <authorList>
            <person name="Han P."/>
        </authorList>
    </citation>
    <scope>NUCLEOTIDE SEQUENCE</scope>
    <source>
        <strain evidence="7">Candidatus Nitrosotenuis uzonensis 5A</strain>
    </source>
</reference>
<feature type="domain" description="6-hydroxymethylpterin diphosphokinase MptE-like" evidence="6">
    <location>
        <begin position="5"/>
        <end position="142"/>
    </location>
</feature>
<proteinExistence type="inferred from homology"/>
<gene>
    <name evidence="5 7" type="primary">mptE</name>
    <name evidence="7" type="ORF">NUZ5A_50124</name>
</gene>
<evidence type="ECO:0000256" key="1">
    <source>
        <dbReference type="ARBA" id="ARBA00022679"/>
    </source>
</evidence>
<organism evidence="7 8">
    <name type="scientific">Candidatus Nitrosotenuis uzonensis</name>
    <dbReference type="NCBI Taxonomy" id="1407055"/>
    <lineage>
        <taxon>Archaea</taxon>
        <taxon>Nitrososphaerota</taxon>
        <taxon>Candidatus Nitrosotenuis</taxon>
    </lineage>
</organism>
<dbReference type="GO" id="GO:0003848">
    <property type="term" value="F:2-amino-4-hydroxy-6-hydroxymethyldihydropteridine diphosphokinase activity"/>
    <property type="evidence" value="ECO:0007669"/>
    <property type="project" value="UniProtKB-UniRule"/>
</dbReference>
<dbReference type="PANTHER" id="PTHR39648:SF1">
    <property type="entry name" value="6-HYDROXYMETHYL-7,8-DIHYDROPTERIN PYROPHOSPHOKINASE"/>
    <property type="match status" value="1"/>
</dbReference>
<dbReference type="PANTHER" id="PTHR39648">
    <property type="entry name" value="6-HYDROXYMETHYL-7,8-DIHYDROPTERIN PYROPHOSPHOKINASE"/>
    <property type="match status" value="1"/>
</dbReference>
<dbReference type="EMBL" id="CAJNAQ010000005">
    <property type="protein sequence ID" value="CAE6493160.1"/>
    <property type="molecule type" value="Genomic_DNA"/>
</dbReference>
<comment type="catalytic activity">
    <reaction evidence="5">
        <text>6-hydroxymethyl-7,8-dihydropterin + ATP = (7,8-dihydropterin-6-yl)methyl diphosphate + AMP + H(+)</text>
        <dbReference type="Rhea" id="RHEA:11412"/>
        <dbReference type="ChEBI" id="CHEBI:15378"/>
        <dbReference type="ChEBI" id="CHEBI:30616"/>
        <dbReference type="ChEBI" id="CHEBI:44841"/>
        <dbReference type="ChEBI" id="CHEBI:72950"/>
        <dbReference type="ChEBI" id="CHEBI:456215"/>
        <dbReference type="EC" id="2.7.6.3"/>
    </reaction>
</comment>
<dbReference type="Gene3D" id="3.90.1480.10">
    <property type="entry name" value="Alpha-2,3-sialyltransferase"/>
    <property type="match status" value="1"/>
</dbReference>
<dbReference type="InterPro" id="IPR036759">
    <property type="entry name" value="TPK_catalytic_sf"/>
</dbReference>
<evidence type="ECO:0000256" key="4">
    <source>
        <dbReference type="ARBA" id="ARBA00022840"/>
    </source>
</evidence>
<keyword evidence="2 5" id="KW-0547">Nucleotide-binding</keyword>
<dbReference type="InterPro" id="IPR027510">
    <property type="entry name" value="HMPDK_MptE"/>
</dbReference>
<dbReference type="HAMAP" id="MF_02131">
    <property type="entry name" value="HMPDK_arch"/>
    <property type="match status" value="1"/>
</dbReference>
<sequence>MERMIRGRPVFVIGAGPSISYSIPYLKRHKDIVKICADSALVPLMQGGIIPHIVVTDLDGDLQVMKKLSKTKTIFVVHAHGDNMERLEFASNFRNCIGTTQTEDVGSVRNFGGFTDGDRCVFLASHFGAKKIFLFGMDFGQRIGKHSKTRRQDRKTKLKKLRHGKELLEWLAHKTSSELYTLSKPITGFKKIRYNAIDSKLVA</sequence>
<evidence type="ECO:0000256" key="3">
    <source>
        <dbReference type="ARBA" id="ARBA00022777"/>
    </source>
</evidence>
<evidence type="ECO:0000313" key="8">
    <source>
        <dbReference type="Proteomes" id="UP000655759"/>
    </source>
</evidence>
<comment type="similarity">
    <text evidence="5">Belongs to the archaeal 6-HMPDK family.</text>
</comment>
<keyword evidence="5" id="KW-0460">Magnesium</keyword>
<dbReference type="SUPFAM" id="SSF63999">
    <property type="entry name" value="Thiamin pyrophosphokinase, catalytic domain"/>
    <property type="match status" value="1"/>
</dbReference>
<dbReference type="Proteomes" id="UP000655759">
    <property type="component" value="Unassembled WGS sequence"/>
</dbReference>
<keyword evidence="1 5" id="KW-0808">Transferase</keyword>
<comment type="function">
    <text evidence="5">Catalyzes the transfer of diphosphate from ATP to 6-hydroxymethyl-7,8-dihydropterin (6-HMD), leading to 6-hydroxymethyl-7,8-dihydropterin diphosphate (6-HMDP).</text>
</comment>
<evidence type="ECO:0000313" key="7">
    <source>
        <dbReference type="EMBL" id="CAE6493160.1"/>
    </source>
</evidence>
<dbReference type="EC" id="2.7.6.3" evidence="5"/>
<protein>
    <recommendedName>
        <fullName evidence="5">6-hydroxymethyl-7,8-dihydropterin pyrophosphokinase</fullName>
        <shortName evidence="5">HPPK</shortName>
        <ecNumber evidence="5">2.7.6.3</ecNumber>
    </recommendedName>
    <alternativeName>
        <fullName evidence="5">2-amino-4-hydroxy-6-hydroxymethyldihydropteridine pyrophosphokinase</fullName>
    </alternativeName>
    <alternativeName>
        <fullName evidence="5">6-hydroxymethyl-7,8-dihydropterin diphosphokinase</fullName>
        <shortName evidence="5">6-HMPDK</shortName>
    </alternativeName>
    <alternativeName>
        <fullName evidence="5">7,8-dihydro-6-hydroxymethylpterin diphosphokinase</fullName>
    </alternativeName>
    <alternativeName>
        <fullName evidence="5">7,8-dihydro-6-hydroxymethylpterin pyrophosphokinase</fullName>
        <shortName evidence="5">PPPK</shortName>
    </alternativeName>
</protein>
<dbReference type="GO" id="GO:0000287">
    <property type="term" value="F:magnesium ion binding"/>
    <property type="evidence" value="ECO:0007669"/>
    <property type="project" value="UniProtKB-UniRule"/>
</dbReference>
<dbReference type="GO" id="GO:0004788">
    <property type="term" value="F:thiamine diphosphokinase activity"/>
    <property type="evidence" value="ECO:0007669"/>
    <property type="project" value="InterPro"/>
</dbReference>
<dbReference type="Pfam" id="PF01973">
    <property type="entry name" value="MptE-like"/>
    <property type="match status" value="1"/>
</dbReference>
<name>A0A812EZM5_9ARCH</name>
<dbReference type="GO" id="GO:0016301">
    <property type="term" value="F:kinase activity"/>
    <property type="evidence" value="ECO:0007669"/>
    <property type="project" value="UniProtKB-KW"/>
</dbReference>
<evidence type="ECO:0000256" key="5">
    <source>
        <dbReference type="HAMAP-Rule" id="MF_02131"/>
    </source>
</evidence>
<dbReference type="InterPro" id="IPR002826">
    <property type="entry name" value="MptE-like"/>
</dbReference>
<evidence type="ECO:0000259" key="6">
    <source>
        <dbReference type="Pfam" id="PF01973"/>
    </source>
</evidence>
<dbReference type="AlphaFoldDB" id="A0A812EZM5"/>
<dbReference type="GO" id="GO:0009229">
    <property type="term" value="P:thiamine diphosphate biosynthetic process"/>
    <property type="evidence" value="ECO:0007669"/>
    <property type="project" value="InterPro"/>
</dbReference>